<dbReference type="OrthoDB" id="10042078at2759"/>
<dbReference type="EMBL" id="CAJPWZ010000308">
    <property type="protein sequence ID" value="CAG2189968.1"/>
    <property type="molecule type" value="Genomic_DNA"/>
</dbReference>
<dbReference type="InterPro" id="IPR013783">
    <property type="entry name" value="Ig-like_fold"/>
</dbReference>
<dbReference type="PANTHER" id="PTHR16897:SF2">
    <property type="entry name" value="OS03G0226600 PROTEIN"/>
    <property type="match status" value="1"/>
</dbReference>
<accession>A0A8S3Q203</accession>
<proteinExistence type="predicted"/>
<dbReference type="Proteomes" id="UP000683360">
    <property type="component" value="Unassembled WGS sequence"/>
</dbReference>
<evidence type="ECO:0000313" key="1">
    <source>
        <dbReference type="EMBL" id="CAG2189968.1"/>
    </source>
</evidence>
<dbReference type="PANTHER" id="PTHR16897">
    <property type="entry name" value="OS10G0105400 PROTEIN"/>
    <property type="match status" value="1"/>
</dbReference>
<organism evidence="1 2">
    <name type="scientific">Mytilus edulis</name>
    <name type="common">Blue mussel</name>
    <dbReference type="NCBI Taxonomy" id="6550"/>
    <lineage>
        <taxon>Eukaryota</taxon>
        <taxon>Metazoa</taxon>
        <taxon>Spiralia</taxon>
        <taxon>Lophotrochozoa</taxon>
        <taxon>Mollusca</taxon>
        <taxon>Bivalvia</taxon>
        <taxon>Autobranchia</taxon>
        <taxon>Pteriomorphia</taxon>
        <taxon>Mytilida</taxon>
        <taxon>Mytiloidea</taxon>
        <taxon>Mytilidae</taxon>
        <taxon>Mytilinae</taxon>
        <taxon>Mytilus</taxon>
    </lineage>
</organism>
<sequence length="1084" mass="118482">MGFSLIVDGADGTDTTSTELGVDVDYTVDTTTVTIQFDGFESHLHGVMMYEWAVGTSPGGEDVQPFMSEGIIHSEEENVAGDGVTSSGHAHATLPLKPETIYYSSVRGITNGGNVVQSSSDGFMVDISPPTVNIDRLTDKTASDQDITSGNSLYQTTTDSLTAQWTYNDTESGIERGWYSVGTYPFAEDIAPMVEVEISSMDFSTLPLAYVTAVDTGKPNIISIWAENKAGLVSEVATGSVIIDKSPPGEGFVYCPDYVGLNAPILCTWHGFLDKQSPIQKYIITMGSQQGSNNIYNGTEVPGYMSQYSIQGLGDKLHHGDKYYVTVTAVNYVYMEAYAFSAEIGIDSTPPTYGKVIDLHTTYRVDVTDTEMTLAMNAKKCDTDEECDLLDATCSESMTSVSATWQAFQDPESGVLRYQIALGTTPGGGQIKPFFDIDLEDGVRSYTIGALNLVGYRVVYVSVKGINGAGLTSVATSNGLYMSYLSQGMDPLSHVGVADVLENSVGDVQFQSGDDTYRASWDMSGDPCPVTSYEWKIQRLDGLVIQDWLQMNLNTDGMTDGLSLENGKNVLLFSEEKNPLLPGKVFDGDVTGYDINYLPSNKIVYANWDGFGLPASAMKQVDVLSGNPGLQIDQSQLDAQDPNQEVVYYEVAVGTDRRFPKTRDDVVPFTNVGLNKTIIFYDLELTAITGIYYFTVKAYSASYSVATVTSNGFRVGFDGGVIGGAFVMQKFIPTDTYLEIQFEGFSSKLDILMYYVALSNNSDANNTNCKAYIDGGSATDEEKKQLFTDYDVTNINKYTVTTIYGLNLTQGATYYVYAMGKSSLTQELPIMCMLWSDTGDTYYVYAMGKSSLTQGDTYYVYAMGKSSLTQGATYYVYAMGKSSLTQGATYYVYAMGKSSLTQGDTYYVYAMGKSSLTQGDTYYVYAMGKSSLTQGDTYYVYAMGKSSLTQEIPIMCMLWSDTGDTYYVYAMGKSSLTQGATYYVYAMGKSSLTQGDTYYVYAMGKSSLTQGATYYVYAMGKSSLTQGDTYYVYAMGKSSLTQGNTYYVYAMGKSSLTQGNTYYVYAMGKSSLTQGDTYYVYAIW</sequence>
<reference evidence="1" key="1">
    <citation type="submission" date="2021-03" db="EMBL/GenBank/DDBJ databases">
        <authorList>
            <person name="Bekaert M."/>
        </authorList>
    </citation>
    <scope>NUCLEOTIDE SEQUENCE</scope>
</reference>
<evidence type="ECO:0000313" key="2">
    <source>
        <dbReference type="Proteomes" id="UP000683360"/>
    </source>
</evidence>
<gene>
    <name evidence="1" type="ORF">MEDL_5290</name>
</gene>
<dbReference type="AlphaFoldDB" id="A0A8S3Q203"/>
<comment type="caution">
    <text evidence="1">The sequence shown here is derived from an EMBL/GenBank/DDBJ whole genome shotgun (WGS) entry which is preliminary data.</text>
</comment>
<protein>
    <submittedName>
        <fullName evidence="1">Uncharacterized protein</fullName>
    </submittedName>
</protein>
<name>A0A8S3Q203_MYTED</name>
<dbReference type="Gene3D" id="2.60.40.10">
    <property type="entry name" value="Immunoglobulins"/>
    <property type="match status" value="1"/>
</dbReference>
<keyword evidence="2" id="KW-1185">Reference proteome</keyword>